<proteinExistence type="predicted"/>
<organism evidence="1 2">
    <name type="scientific">Pricia mediterranea</name>
    <dbReference type="NCBI Taxonomy" id="3076079"/>
    <lineage>
        <taxon>Bacteria</taxon>
        <taxon>Pseudomonadati</taxon>
        <taxon>Bacteroidota</taxon>
        <taxon>Flavobacteriia</taxon>
        <taxon>Flavobacteriales</taxon>
        <taxon>Flavobacteriaceae</taxon>
        <taxon>Pricia</taxon>
    </lineage>
</organism>
<evidence type="ECO:0000313" key="2">
    <source>
        <dbReference type="Proteomes" id="UP001250656"/>
    </source>
</evidence>
<name>A0ABU3L320_9FLAO</name>
<accession>A0ABU3L320</accession>
<evidence type="ECO:0000313" key="1">
    <source>
        <dbReference type="EMBL" id="MDT7828030.1"/>
    </source>
</evidence>
<protein>
    <submittedName>
        <fullName evidence="1">Uncharacterized protein</fullName>
    </submittedName>
</protein>
<dbReference type="EMBL" id="JAVTTP010000001">
    <property type="protein sequence ID" value="MDT7828030.1"/>
    <property type="molecule type" value="Genomic_DNA"/>
</dbReference>
<dbReference type="RefSeq" id="WP_314013160.1">
    <property type="nucleotide sequence ID" value="NZ_JAVTTP010000001.1"/>
</dbReference>
<comment type="caution">
    <text evidence="1">The sequence shown here is derived from an EMBL/GenBank/DDBJ whole genome shotgun (WGS) entry which is preliminary data.</text>
</comment>
<gene>
    <name evidence="1" type="ORF">RQM65_05050</name>
</gene>
<reference evidence="1 2" key="1">
    <citation type="submission" date="2023-09" db="EMBL/GenBank/DDBJ databases">
        <title>Novel taxa isolated from Blanes Bay.</title>
        <authorList>
            <person name="Rey-Velasco X."/>
            <person name="Lucena T."/>
        </authorList>
    </citation>
    <scope>NUCLEOTIDE SEQUENCE [LARGE SCALE GENOMIC DNA]</scope>
    <source>
        <strain evidence="1 2">S334</strain>
    </source>
</reference>
<sequence>MNGTLLLTRAVVEFRNSYPELTAQWERQINSGNSRPDLHFCMTLLDDYPYLDSYLRSIEYRIGFAINAYIIHSDWQREFIGSGYDYNLALELANREIQLTYKALNDSEIVTEDPKAKVYHDILANARSGTF</sequence>
<dbReference type="Proteomes" id="UP001250656">
    <property type="component" value="Unassembled WGS sequence"/>
</dbReference>
<keyword evidence="2" id="KW-1185">Reference proteome</keyword>